<dbReference type="InterPro" id="IPR001173">
    <property type="entry name" value="Glyco_trans_2-like"/>
</dbReference>
<comment type="caution">
    <text evidence="4">The sequence shown here is derived from an EMBL/GenBank/DDBJ whole genome shotgun (WGS) entry which is preliminary data.</text>
</comment>
<evidence type="ECO:0000256" key="1">
    <source>
        <dbReference type="ARBA" id="ARBA00022679"/>
    </source>
</evidence>
<dbReference type="InterPro" id="IPR027791">
    <property type="entry name" value="Galactosyl_T_C"/>
</dbReference>
<gene>
    <name evidence="4" type="ORF">AAEO56_07325</name>
</gene>
<evidence type="ECO:0000313" key="5">
    <source>
        <dbReference type="Proteomes" id="UP001464555"/>
    </source>
</evidence>
<dbReference type="EMBL" id="JBBYHR010000003">
    <property type="protein sequence ID" value="MEL1244063.1"/>
    <property type="molecule type" value="Genomic_DNA"/>
</dbReference>
<dbReference type="SUPFAM" id="SSF53448">
    <property type="entry name" value="Nucleotide-diphospho-sugar transferases"/>
    <property type="match status" value="1"/>
</dbReference>
<protein>
    <submittedName>
        <fullName evidence="4">Glycosyltransferase family 2 protein</fullName>
    </submittedName>
</protein>
<dbReference type="InterPro" id="IPR050834">
    <property type="entry name" value="Glycosyltransf_2"/>
</dbReference>
<evidence type="ECO:0000259" key="3">
    <source>
        <dbReference type="Pfam" id="PF02709"/>
    </source>
</evidence>
<dbReference type="Proteomes" id="UP001464555">
    <property type="component" value="Unassembled WGS sequence"/>
</dbReference>
<dbReference type="CDD" id="cd06420">
    <property type="entry name" value="GT2_Chondriotin_Pol_N"/>
    <property type="match status" value="1"/>
</dbReference>
<keyword evidence="1" id="KW-0808">Transferase</keyword>
<accession>A0ABU9HV77</accession>
<feature type="domain" description="Glycosyltransferase 2-like" evidence="2">
    <location>
        <begin position="4"/>
        <end position="112"/>
    </location>
</feature>
<name>A0ABU9HV77_9FLAO</name>
<proteinExistence type="predicted"/>
<dbReference type="InterPro" id="IPR029044">
    <property type="entry name" value="Nucleotide-diphossugar_trans"/>
</dbReference>
<dbReference type="Pfam" id="PF02709">
    <property type="entry name" value="Glyco_transf_7C"/>
    <property type="match status" value="1"/>
</dbReference>
<evidence type="ECO:0000313" key="4">
    <source>
        <dbReference type="EMBL" id="MEL1244063.1"/>
    </source>
</evidence>
<keyword evidence="5" id="KW-1185">Reference proteome</keyword>
<dbReference type="PANTHER" id="PTHR43685">
    <property type="entry name" value="GLYCOSYLTRANSFERASE"/>
    <property type="match status" value="1"/>
</dbReference>
<organism evidence="4 5">
    <name type="scientific">Flavobacterium arundinis</name>
    <dbReference type="NCBI Taxonomy" id="3139143"/>
    <lineage>
        <taxon>Bacteria</taxon>
        <taxon>Pseudomonadati</taxon>
        <taxon>Bacteroidota</taxon>
        <taxon>Flavobacteriia</taxon>
        <taxon>Flavobacteriales</taxon>
        <taxon>Flavobacteriaceae</taxon>
        <taxon>Flavobacterium</taxon>
    </lineage>
</organism>
<dbReference type="Gene3D" id="3.90.550.10">
    <property type="entry name" value="Spore Coat Polysaccharide Biosynthesis Protein SpsA, Chain A"/>
    <property type="match status" value="1"/>
</dbReference>
<dbReference type="RefSeq" id="WP_341696375.1">
    <property type="nucleotide sequence ID" value="NZ_JBBYHR010000003.1"/>
</dbReference>
<sequence length="269" mass="30506">MKASVIMSTYNAEEWLEKVIWGFSVQTEQDFEIIIADDGSGPATRELIDRLRKQIPMALVHVWQEDNGFQKTQILNKAIVAAKSDYLIFTDGDCIPRNDFVAVHLAHAREGYFLSGGYFKLPMATSLAISKDDILAQRCFDVAWLKQHGLAAKKLGKLTAKGFKAKWLNFITPTKASWNGHNASAFKKELVAVNGFNTKMQYGGEDRELGERLFNKGIKSRQIRYSAICIHLDHARGYVSDEAWENNNTIREYTRKNKVVRTLTGIEEL</sequence>
<feature type="domain" description="Galactosyltransferase C-terminal" evidence="3">
    <location>
        <begin position="183"/>
        <end position="225"/>
    </location>
</feature>
<dbReference type="Pfam" id="PF00535">
    <property type="entry name" value="Glycos_transf_2"/>
    <property type="match status" value="1"/>
</dbReference>
<reference evidence="4 5" key="1">
    <citation type="submission" date="2024-04" db="EMBL/GenBank/DDBJ databases">
        <title>Flavobacterium sp. DGU11 16S ribosomal RNA gene Genome sequencing and assembly.</title>
        <authorList>
            <person name="Park S."/>
        </authorList>
    </citation>
    <scope>NUCLEOTIDE SEQUENCE [LARGE SCALE GENOMIC DNA]</scope>
    <source>
        <strain evidence="4 5">DGU11</strain>
    </source>
</reference>
<dbReference type="PANTHER" id="PTHR43685:SF3">
    <property type="entry name" value="SLR2126 PROTEIN"/>
    <property type="match status" value="1"/>
</dbReference>
<evidence type="ECO:0000259" key="2">
    <source>
        <dbReference type="Pfam" id="PF00535"/>
    </source>
</evidence>